<dbReference type="Proteomes" id="UP001308005">
    <property type="component" value="Unassembled WGS sequence"/>
</dbReference>
<evidence type="ECO:0000256" key="1">
    <source>
        <dbReference type="SAM" id="SignalP"/>
    </source>
</evidence>
<comment type="caution">
    <text evidence="2">The sequence shown here is derived from an EMBL/GenBank/DDBJ whole genome shotgun (WGS) entry which is preliminary data.</text>
</comment>
<dbReference type="SUPFAM" id="SSF56935">
    <property type="entry name" value="Porins"/>
    <property type="match status" value="1"/>
</dbReference>
<sequence length="332" mass="35491">MKKQILAGMIGAFLSVPSLAAEVSEQLEITGTIELEYGASRGDSGNEYGTALATGALGATIKPNDKFDITTTMLYEEDLHGVATPMGTDEAFVAWHALPDAKLDIHAGRQYLPFGSFDTAMVSDPLTLELGETRLNRVLKASTQNGAIHAAGYVFAGEATEPGSDDQQGTGFGLRADYATEQMSAGVDYLSNLAESDGLDGKNNSVDKIPAISLHGSAQLGRFKLIGEHLTAIKSFQPGDVLDEDGNSLTVAAKPSATHLEANYDLHNDRTVALAWNQTKEAEEIGLAKEYYGATYRQPIYKGISGALELIQSKQYTGEQDKALTAQIAYEF</sequence>
<gene>
    <name evidence="2" type="ORF">VSS37_11330</name>
</gene>
<dbReference type="RefSeq" id="WP_324695276.1">
    <property type="nucleotide sequence ID" value="NZ_JAYMYJ010000110.1"/>
</dbReference>
<dbReference type="InterPro" id="IPR023614">
    <property type="entry name" value="Porin_dom_sf"/>
</dbReference>
<organism evidence="2 3">
    <name type="scientific">Candidatus Thiothrix phosphatis</name>
    <dbReference type="NCBI Taxonomy" id="3112415"/>
    <lineage>
        <taxon>Bacteria</taxon>
        <taxon>Pseudomonadati</taxon>
        <taxon>Pseudomonadota</taxon>
        <taxon>Gammaproteobacteria</taxon>
        <taxon>Thiotrichales</taxon>
        <taxon>Thiotrichaceae</taxon>
        <taxon>Thiothrix</taxon>
    </lineage>
</organism>
<evidence type="ECO:0000313" key="3">
    <source>
        <dbReference type="Proteomes" id="UP001308005"/>
    </source>
</evidence>
<feature type="chain" id="PRO_5047298863" evidence="1">
    <location>
        <begin position="21"/>
        <end position="332"/>
    </location>
</feature>
<feature type="signal peptide" evidence="1">
    <location>
        <begin position="1"/>
        <end position="20"/>
    </location>
</feature>
<accession>A0ABU6CZS6</accession>
<keyword evidence="3" id="KW-1185">Reference proteome</keyword>
<dbReference type="Gene3D" id="2.40.160.10">
    <property type="entry name" value="Porin"/>
    <property type="match status" value="1"/>
</dbReference>
<protein>
    <submittedName>
        <fullName evidence="2">LbtU family siderophore porin</fullName>
    </submittedName>
</protein>
<evidence type="ECO:0000313" key="2">
    <source>
        <dbReference type="EMBL" id="MEB4591574.1"/>
    </source>
</evidence>
<reference evidence="3" key="1">
    <citation type="submission" date="2023-07" db="EMBL/GenBank/DDBJ databases">
        <title>The carbon used by Thiothrix.</title>
        <authorList>
            <person name="Chen L."/>
        </authorList>
    </citation>
    <scope>NUCLEOTIDE SEQUENCE [LARGE SCALE GENOMIC DNA]</scope>
</reference>
<name>A0ABU6CZS6_9GAMM</name>
<dbReference type="NCBIfam" id="NF033652">
    <property type="entry name" value="LbtU_sider_porin"/>
    <property type="match status" value="1"/>
</dbReference>
<proteinExistence type="predicted"/>
<keyword evidence="1" id="KW-0732">Signal</keyword>
<dbReference type="EMBL" id="JAYMYJ010000110">
    <property type="protein sequence ID" value="MEB4591574.1"/>
    <property type="molecule type" value="Genomic_DNA"/>
</dbReference>